<dbReference type="Proteomes" id="UP001485043">
    <property type="component" value="Unassembled WGS sequence"/>
</dbReference>
<comment type="caution">
    <text evidence="1">The sequence shown here is derived from an EMBL/GenBank/DDBJ whole genome shotgun (WGS) entry which is preliminary data.</text>
</comment>
<organism evidence="1 2">
    <name type="scientific">Apatococcus fuscideae</name>
    <dbReference type="NCBI Taxonomy" id="2026836"/>
    <lineage>
        <taxon>Eukaryota</taxon>
        <taxon>Viridiplantae</taxon>
        <taxon>Chlorophyta</taxon>
        <taxon>core chlorophytes</taxon>
        <taxon>Trebouxiophyceae</taxon>
        <taxon>Chlorellales</taxon>
        <taxon>Chlorellaceae</taxon>
        <taxon>Apatococcus</taxon>
    </lineage>
</organism>
<sequence length="115" mass="12663">DMTWHILRRCIQEGNKELCQSIIKASHQQLGQASPPHAQRLTRCLDGGVKPSSLLQLAALEAVSSFVESVAAQLCDLIAGEPVEPDAITQRDAPARQRLLWAMHKPADRASEKTR</sequence>
<evidence type="ECO:0000313" key="1">
    <source>
        <dbReference type="EMBL" id="KAK9849930.1"/>
    </source>
</evidence>
<evidence type="ECO:0000313" key="2">
    <source>
        <dbReference type="Proteomes" id="UP001485043"/>
    </source>
</evidence>
<keyword evidence="2" id="KW-1185">Reference proteome</keyword>
<accession>A0AAW1SQ10</accession>
<dbReference type="AlphaFoldDB" id="A0AAW1SQ10"/>
<gene>
    <name evidence="1" type="ORF">WJX84_008095</name>
</gene>
<feature type="non-terminal residue" evidence="1">
    <location>
        <position position="1"/>
    </location>
</feature>
<name>A0AAW1SQ10_9CHLO</name>
<proteinExistence type="predicted"/>
<reference evidence="1 2" key="1">
    <citation type="journal article" date="2024" name="Nat. Commun.">
        <title>Phylogenomics reveals the evolutionary origins of lichenization in chlorophyte algae.</title>
        <authorList>
            <person name="Puginier C."/>
            <person name="Libourel C."/>
            <person name="Otte J."/>
            <person name="Skaloud P."/>
            <person name="Haon M."/>
            <person name="Grisel S."/>
            <person name="Petersen M."/>
            <person name="Berrin J.G."/>
            <person name="Delaux P.M."/>
            <person name="Dal Grande F."/>
            <person name="Keller J."/>
        </authorList>
    </citation>
    <scope>NUCLEOTIDE SEQUENCE [LARGE SCALE GENOMIC DNA]</scope>
    <source>
        <strain evidence="1 2">SAG 2523</strain>
    </source>
</reference>
<protein>
    <submittedName>
        <fullName evidence="1">Uncharacterized protein</fullName>
    </submittedName>
</protein>
<dbReference type="EMBL" id="JALJOV010001315">
    <property type="protein sequence ID" value="KAK9849930.1"/>
    <property type="molecule type" value="Genomic_DNA"/>
</dbReference>